<evidence type="ECO:0000256" key="3">
    <source>
        <dbReference type="ARBA" id="ARBA00022692"/>
    </source>
</evidence>
<dbReference type="InterPro" id="IPR016073">
    <property type="entry name" value="Skp1_comp_POZ"/>
</dbReference>
<dbReference type="SUPFAM" id="SSF52540">
    <property type="entry name" value="P-loop containing nucleoside triphosphate hydrolases"/>
    <property type="match status" value="2"/>
</dbReference>
<dbReference type="CDD" id="cd18577">
    <property type="entry name" value="ABC_6TM_Pgp_ABCB1_D1_like"/>
    <property type="match status" value="1"/>
</dbReference>
<keyword evidence="3 9" id="KW-0812">Transmembrane</keyword>
<dbReference type="InterPro" id="IPR011333">
    <property type="entry name" value="SKP1/BTB/POZ_sf"/>
</dbReference>
<dbReference type="FunFam" id="3.40.50.300:FF:005565">
    <property type="entry name" value="Uncharacterized protein"/>
    <property type="match status" value="1"/>
</dbReference>
<dbReference type="InterPro" id="IPR036296">
    <property type="entry name" value="SKP1-like_dim_sf"/>
</dbReference>
<dbReference type="PANTHER" id="PTHR24221:SF617">
    <property type="entry name" value="P-GLYCOPROTEIN RELATED"/>
    <property type="match status" value="1"/>
</dbReference>
<dbReference type="FunFam" id="1.20.1560.10:FF:000299">
    <property type="entry name" value="Uncharacterized protein"/>
    <property type="match status" value="1"/>
</dbReference>
<keyword evidence="11" id="KW-1185">Reference proteome</keyword>
<sequence length="1443" mass="159377">MEESEQSWKEIESTSTASTSSEEKEKPPKKSFFKRLIQGVLGAEDEEDEFANVKAVTFRELFRYAERRDILLIVLGVICAIINGLILPTLIIFAGSITSLYISTKEPIGNVEFLHSTLTYVFLFLGAGIITFILGFLEYVTLSSASERITARIKALFINAVLGQDSNFLDATTAGALSNQLNNNIERIRDGLGDKVGMLCRSVALYVSSNIMAFILDWRIAFIMVWTGPICVISTSLTPVLASSSMSQVFKVSEEANGVAEEAILNVKTVAACNGENTMIEKYAGILRSGLRPAMKVGAISGMLEGIFFFALYVFFLGGLWWGTTAYHKGWIDQPGTVLSTVNLIMFSSYLLGLLGPHMLSVLKARSAAAIVYKTIDKIPEIDSSKSDEGLELKHGGKCTIDFEDVQFSYKSRTTPVLRGLAWSVKAGETVALVGQSGCGKSTSIGLITRMLQASEGSIRLNGETIEKYNVRKLRKMIGVVSQEPSLFNGSIMDNIRLGRNLNDEEIERAARTANAHDFIMGLEKGYETLLGPSGVSLSGGQKQRIAIARAIVTDPSILLLDEATSALDSKSERIVQSALQLASAGRTTVVIAHRLSTIKDVNKVYVIGEGKVVEEGGYEELRDKADGIFSKMLSAQDVGSNNNNNGGGETKEDESKKMWIEQEKERISEGLVRHGSLPRFVRQGTIMSSTRSKIAKQVKIVEEEETKDDEKEFARIDGGVWRLLMSYKGLVARQIAVSCFRGLEMVVLVFSWNLVYRTLDEEDYFTLMLWSNGLQFALGIATCGAVVLSRVVGAWVSESILVDLRVKCFSSILHRPIKYFDRSHTSAAACSVMLSQQVPLPIDYRASIVYENLFATILMIIICFFYSWPNGFICVLVAILFVSAFFAFERLSQRANTVVESIDTTAELAVEIFEHTKTIQILAVEEYFIGQITGILERRNGPLIKRMIYRGLVHSLSQSFAFFANFFASGLGSYLIYSGFTSALSLFTSEMCVVSVGWTVKIMSDSFNDLINSRGATKKMFSLIDPDWEKRREGEEPETTGSVDFKNVSFAYPSRPSHIVASDLDFSLRKGESLALVGPSGGGKSTVVNLMERFYEPTKGHINLDSNAINKMGYRHLRSNIALVGQEPVLFRGTIKENITIGTEEESTEAVMEACRLANAADFIEQFPLGYDTVVGDKGGSLSGGQKQRIAIARALIRNPKIILLDEATSALDTQSEKVVKKALESTSIGRTSITIAHRLDTISNCDRICFIESGKIVESGTHEELIEADGKYAALMAVRTVKITSSDGEPFDVPRDVIKLSQTINTLLQDLGLDESENDGQDPIPLQNVNAAILKKVIAWCTFHKDDPPMAEDNDQREKRTDDIPSWDTEFLKVDQGTLFELILAANYLDIKGLLDVTCKSVANMIKGKSPEEIRRTFNIKNDFTPEEEEQIRKENAWCED</sequence>
<dbReference type="Pfam" id="PF00664">
    <property type="entry name" value="ABC_membrane"/>
    <property type="match status" value="2"/>
</dbReference>
<feature type="compositionally biased region" description="Basic and acidic residues" evidence="8">
    <location>
        <begin position="1"/>
        <end position="12"/>
    </location>
</feature>
<organism evidence="10 11">
    <name type="scientific">Pristionchus pacificus</name>
    <name type="common">Parasitic nematode worm</name>
    <dbReference type="NCBI Taxonomy" id="54126"/>
    <lineage>
        <taxon>Eukaryota</taxon>
        <taxon>Metazoa</taxon>
        <taxon>Ecdysozoa</taxon>
        <taxon>Nematoda</taxon>
        <taxon>Chromadorea</taxon>
        <taxon>Rhabditida</taxon>
        <taxon>Rhabditina</taxon>
        <taxon>Diplogasteromorpha</taxon>
        <taxon>Diplogasteroidea</taxon>
        <taxon>Neodiplogasteridae</taxon>
        <taxon>Pristionchus</taxon>
    </lineage>
</organism>
<dbReference type="CDD" id="cd03249">
    <property type="entry name" value="ABC_MTABC3_MDL1_MDL2"/>
    <property type="match status" value="1"/>
</dbReference>
<evidence type="ECO:0000313" key="10">
    <source>
        <dbReference type="EnsemblMetazoa" id="PPA23980.1"/>
    </source>
</evidence>
<accession>A0A8R1UHF6</accession>
<dbReference type="InterPro" id="IPR017871">
    <property type="entry name" value="ABC_transporter-like_CS"/>
</dbReference>
<dbReference type="FunFam" id="3.40.50.300:FF:002283">
    <property type="entry name" value="p-GlycoProtein related"/>
    <property type="match status" value="1"/>
</dbReference>
<dbReference type="SMART" id="SM00382">
    <property type="entry name" value="AAA"/>
    <property type="match status" value="2"/>
</dbReference>
<dbReference type="FunFam" id="1.20.1560.10:FF:000361">
    <property type="entry name" value="Uncharacterized protein"/>
    <property type="match status" value="1"/>
</dbReference>
<feature type="transmembrane region" description="Helical" evidence="9">
    <location>
        <begin position="948"/>
        <end position="969"/>
    </location>
</feature>
<dbReference type="GO" id="GO:0140359">
    <property type="term" value="F:ABC-type transporter activity"/>
    <property type="evidence" value="ECO:0007669"/>
    <property type="project" value="InterPro"/>
</dbReference>
<dbReference type="Pfam" id="PF03931">
    <property type="entry name" value="Skp1_POZ"/>
    <property type="match status" value="1"/>
</dbReference>
<dbReference type="InterPro" id="IPR001232">
    <property type="entry name" value="SKP1-like"/>
</dbReference>
<feature type="transmembrane region" description="Helical" evidence="9">
    <location>
        <begin position="70"/>
        <end position="97"/>
    </location>
</feature>
<keyword evidence="5" id="KW-0067">ATP-binding</keyword>
<feature type="transmembrane region" description="Helical" evidence="9">
    <location>
        <begin position="117"/>
        <end position="142"/>
    </location>
</feature>
<dbReference type="GO" id="GO:0005524">
    <property type="term" value="F:ATP binding"/>
    <property type="evidence" value="ECO:0007669"/>
    <property type="project" value="UniProtKB-KW"/>
</dbReference>
<comment type="similarity">
    <text evidence="2">Belongs to the SKP1 family.</text>
</comment>
<dbReference type="GO" id="GO:0006511">
    <property type="term" value="P:ubiquitin-dependent protein catabolic process"/>
    <property type="evidence" value="ECO:0007669"/>
    <property type="project" value="InterPro"/>
</dbReference>
<dbReference type="Pfam" id="PF00005">
    <property type="entry name" value="ABC_tran"/>
    <property type="match status" value="2"/>
</dbReference>
<feature type="transmembrane region" description="Helical" evidence="9">
    <location>
        <begin position="869"/>
        <end position="889"/>
    </location>
</feature>
<feature type="region of interest" description="Disordered" evidence="8">
    <location>
        <begin position="637"/>
        <end position="657"/>
    </location>
</feature>
<dbReference type="InterPro" id="IPR016072">
    <property type="entry name" value="Skp1_comp_dimer"/>
</dbReference>
<reference evidence="10" key="2">
    <citation type="submission" date="2022-06" db="UniProtKB">
        <authorList>
            <consortium name="EnsemblMetazoa"/>
        </authorList>
    </citation>
    <scope>IDENTIFICATION</scope>
    <source>
        <strain evidence="10">PS312</strain>
    </source>
</reference>
<evidence type="ECO:0000256" key="5">
    <source>
        <dbReference type="ARBA" id="ARBA00022840"/>
    </source>
</evidence>
<dbReference type="FunFam" id="3.30.710.10:FF:000018">
    <property type="entry name" value="S-phase kinase-associated protein 1"/>
    <property type="match status" value="1"/>
</dbReference>
<dbReference type="GO" id="GO:0042626">
    <property type="term" value="F:ATPase-coupled transmembrane transporter activity"/>
    <property type="evidence" value="ECO:0000318"/>
    <property type="project" value="GO_Central"/>
</dbReference>
<feature type="transmembrane region" description="Helical" evidence="9">
    <location>
        <begin position="297"/>
        <end position="322"/>
    </location>
</feature>
<dbReference type="InterPro" id="IPR039421">
    <property type="entry name" value="Type_1_exporter"/>
</dbReference>
<dbReference type="InterPro" id="IPR003439">
    <property type="entry name" value="ABC_transporter-like_ATP-bd"/>
</dbReference>
<dbReference type="Gene3D" id="1.20.1560.10">
    <property type="entry name" value="ABC transporter type 1, transmembrane domain"/>
    <property type="match status" value="1"/>
</dbReference>
<dbReference type="InterPro" id="IPR036640">
    <property type="entry name" value="ABC1_TM_sf"/>
</dbReference>
<proteinExistence type="inferred from homology"/>
<feature type="transmembrane region" description="Helical" evidence="9">
    <location>
        <begin position="222"/>
        <end position="242"/>
    </location>
</feature>
<evidence type="ECO:0000256" key="2">
    <source>
        <dbReference type="ARBA" id="ARBA00009993"/>
    </source>
</evidence>
<dbReference type="SUPFAM" id="SSF81382">
    <property type="entry name" value="Skp1 dimerisation domain-like"/>
    <property type="match status" value="1"/>
</dbReference>
<dbReference type="Gene3D" id="3.30.710.10">
    <property type="entry name" value="Potassium Channel Kv1.1, Chain A"/>
    <property type="match status" value="1"/>
</dbReference>
<reference evidence="11" key="1">
    <citation type="journal article" date="2008" name="Nat. Genet.">
        <title>The Pristionchus pacificus genome provides a unique perspective on nematode lifestyle and parasitism.</title>
        <authorList>
            <person name="Dieterich C."/>
            <person name="Clifton S.W."/>
            <person name="Schuster L.N."/>
            <person name="Chinwalla A."/>
            <person name="Delehaunty K."/>
            <person name="Dinkelacker I."/>
            <person name="Fulton L."/>
            <person name="Fulton R."/>
            <person name="Godfrey J."/>
            <person name="Minx P."/>
            <person name="Mitreva M."/>
            <person name="Roeseler W."/>
            <person name="Tian H."/>
            <person name="Witte H."/>
            <person name="Yang S.P."/>
            <person name="Wilson R.K."/>
            <person name="Sommer R.J."/>
        </authorList>
    </citation>
    <scope>NUCLEOTIDE SEQUENCE [LARGE SCALE GENOMIC DNA]</scope>
    <source>
        <strain evidence="11">PS312</strain>
    </source>
</reference>
<dbReference type="PROSITE" id="PS50893">
    <property type="entry name" value="ABC_TRANSPORTER_2"/>
    <property type="match status" value="2"/>
</dbReference>
<dbReference type="GO" id="GO:0016887">
    <property type="term" value="F:ATP hydrolysis activity"/>
    <property type="evidence" value="ECO:0007669"/>
    <property type="project" value="InterPro"/>
</dbReference>
<keyword evidence="4" id="KW-0547">Nucleotide-binding</keyword>
<dbReference type="Pfam" id="PF01466">
    <property type="entry name" value="Skp1"/>
    <property type="match status" value="1"/>
</dbReference>
<dbReference type="EnsemblMetazoa" id="PPA23980.1">
    <property type="protein sequence ID" value="PPA23980.1"/>
    <property type="gene ID" value="WBGene00113534"/>
</dbReference>
<dbReference type="GO" id="GO:0055085">
    <property type="term" value="P:transmembrane transport"/>
    <property type="evidence" value="ECO:0000318"/>
    <property type="project" value="GO_Central"/>
</dbReference>
<feature type="region of interest" description="Disordered" evidence="8">
    <location>
        <begin position="1"/>
        <end position="30"/>
    </location>
</feature>
<dbReference type="InterPro" id="IPR027417">
    <property type="entry name" value="P-loop_NTPase"/>
</dbReference>
<dbReference type="PANTHER" id="PTHR24221">
    <property type="entry name" value="ATP-BINDING CASSETTE SUB-FAMILY B"/>
    <property type="match status" value="1"/>
</dbReference>
<accession>A0A2A6CZ34</accession>
<keyword evidence="6 9" id="KW-1133">Transmembrane helix</keyword>
<dbReference type="CDD" id="cd18322">
    <property type="entry name" value="BTB_POZ_SKP1"/>
    <property type="match status" value="1"/>
</dbReference>
<evidence type="ECO:0000313" key="11">
    <source>
        <dbReference type="Proteomes" id="UP000005239"/>
    </source>
</evidence>
<dbReference type="InterPro" id="IPR003593">
    <property type="entry name" value="AAA+_ATPase"/>
</dbReference>
<evidence type="ECO:0000256" key="1">
    <source>
        <dbReference type="ARBA" id="ARBA00004141"/>
    </source>
</evidence>
<feature type="transmembrane region" description="Helical" evidence="9">
    <location>
        <begin position="342"/>
        <end position="363"/>
    </location>
</feature>
<comment type="subcellular location">
    <subcellularLocation>
        <location evidence="1">Membrane</location>
        <topology evidence="1">Multi-pass membrane protein</topology>
    </subcellularLocation>
</comment>
<dbReference type="GO" id="GO:0016020">
    <property type="term" value="C:membrane"/>
    <property type="evidence" value="ECO:0000318"/>
    <property type="project" value="GO_Central"/>
</dbReference>
<dbReference type="PROSITE" id="PS50929">
    <property type="entry name" value="ABC_TM1F"/>
    <property type="match status" value="2"/>
</dbReference>
<gene>
    <name evidence="10" type="primary">WBGene00113534</name>
</gene>
<dbReference type="SUPFAM" id="SSF90123">
    <property type="entry name" value="ABC transporter transmembrane region"/>
    <property type="match status" value="2"/>
</dbReference>
<evidence type="ECO:0000256" key="6">
    <source>
        <dbReference type="ARBA" id="ARBA00022989"/>
    </source>
</evidence>
<dbReference type="SMART" id="SM00512">
    <property type="entry name" value="Skp1"/>
    <property type="match status" value="1"/>
</dbReference>
<dbReference type="InterPro" id="IPR011527">
    <property type="entry name" value="ABC1_TM_dom"/>
</dbReference>
<dbReference type="SUPFAM" id="SSF54695">
    <property type="entry name" value="POZ domain"/>
    <property type="match status" value="1"/>
</dbReference>
<evidence type="ECO:0000256" key="8">
    <source>
        <dbReference type="SAM" id="MobiDB-lite"/>
    </source>
</evidence>
<protein>
    <submittedName>
        <fullName evidence="10">ABC transporter ATP-binding protein</fullName>
    </submittedName>
</protein>
<dbReference type="Gene3D" id="3.40.50.300">
    <property type="entry name" value="P-loop containing nucleotide triphosphate hydrolases"/>
    <property type="match status" value="2"/>
</dbReference>
<evidence type="ECO:0000256" key="7">
    <source>
        <dbReference type="ARBA" id="ARBA00023136"/>
    </source>
</evidence>
<name>A0A2A6CZ34_PRIPA</name>
<evidence type="ECO:0000256" key="9">
    <source>
        <dbReference type="SAM" id="Phobius"/>
    </source>
</evidence>
<dbReference type="PROSITE" id="PS00211">
    <property type="entry name" value="ABC_TRANSPORTER_1"/>
    <property type="match status" value="2"/>
</dbReference>
<evidence type="ECO:0000256" key="4">
    <source>
        <dbReference type="ARBA" id="ARBA00022741"/>
    </source>
</evidence>
<keyword evidence="7 9" id="KW-0472">Membrane</keyword>
<dbReference type="Proteomes" id="UP000005239">
    <property type="component" value="Unassembled WGS sequence"/>
</dbReference>